<evidence type="ECO:0000313" key="1">
    <source>
        <dbReference type="EMBL" id="USQ81399.1"/>
    </source>
</evidence>
<dbReference type="EMBL" id="CP099489">
    <property type="protein sequence ID" value="USQ81399.1"/>
    <property type="molecule type" value="Genomic_DNA"/>
</dbReference>
<sequence length="50" mass="5511">MGLRTIPADQAWFWTDGWQAGEREASEQIVDGKTSGPLSEAEFLAELVTD</sequence>
<organism evidence="1 2">
    <name type="scientific">Ornithinimicrobium faecis</name>
    <dbReference type="NCBI Taxonomy" id="2934158"/>
    <lineage>
        <taxon>Bacteria</taxon>
        <taxon>Bacillati</taxon>
        <taxon>Actinomycetota</taxon>
        <taxon>Actinomycetes</taxon>
        <taxon>Micrococcales</taxon>
        <taxon>Ornithinimicrobiaceae</taxon>
        <taxon>Ornithinimicrobium</taxon>
    </lineage>
</organism>
<gene>
    <name evidence="1" type="ORF">NF556_07050</name>
</gene>
<dbReference type="Proteomes" id="UP001056455">
    <property type="component" value="Chromosome"/>
</dbReference>
<accession>A0ABY4YX90</accession>
<dbReference type="RefSeq" id="WP_252594850.1">
    <property type="nucleotide sequence ID" value="NZ_CP099489.1"/>
</dbReference>
<protein>
    <recommendedName>
        <fullName evidence="3">Antitoxin VbhA domain-containing protein</fullName>
    </recommendedName>
</protein>
<proteinExistence type="predicted"/>
<keyword evidence="2" id="KW-1185">Reference proteome</keyword>
<reference evidence="1" key="1">
    <citation type="submission" date="2022-06" db="EMBL/GenBank/DDBJ databases">
        <title>Ornithinimicrobium HY1793.</title>
        <authorList>
            <person name="Huang Y."/>
        </authorList>
    </citation>
    <scope>NUCLEOTIDE SEQUENCE</scope>
    <source>
        <strain evidence="1">HY1793</strain>
    </source>
</reference>
<evidence type="ECO:0000313" key="2">
    <source>
        <dbReference type="Proteomes" id="UP001056455"/>
    </source>
</evidence>
<evidence type="ECO:0008006" key="3">
    <source>
        <dbReference type="Google" id="ProtNLM"/>
    </source>
</evidence>
<name>A0ABY4YX90_9MICO</name>